<gene>
    <name evidence="2" type="ORF">Pan14r_01410</name>
</gene>
<dbReference type="AlphaFoldDB" id="A0A5C5Y015"/>
<accession>A0A5C5Y015</accession>
<name>A0A5C5Y015_9PLAN</name>
<sequence>MTRRGAGEMKRFTIKARSHTVGTLVVGCSVALLAWCWWPRGEAMQLIQLRRADGSVQRFARNLNVGELNFLRRRIENRDVTEPVAKIGWHRWVMETASHYDQLNQVKPPPVDDADDAVVPVSYETTSPAESLAKDGADAAPSVDWKRQADHSRVVLANIDQRVQELRRQLGESPVQLLGTVPGPVAPWCLPVSLILAIVSGAAHAFWCRYCPGWRLTAIKSLASAEDSGGDSGRQTAASISGGDAVLTDDADLSHQLPIALPKDWIEIRQGAQFHVRRLLVIGVACAALLSVWNVTGA</sequence>
<keyword evidence="1" id="KW-1133">Transmembrane helix</keyword>
<proteinExistence type="predicted"/>
<evidence type="ECO:0000313" key="3">
    <source>
        <dbReference type="Proteomes" id="UP000317238"/>
    </source>
</evidence>
<dbReference type="Proteomes" id="UP000317238">
    <property type="component" value="Unassembled WGS sequence"/>
</dbReference>
<reference evidence="2 3" key="1">
    <citation type="submission" date="2019-02" db="EMBL/GenBank/DDBJ databases">
        <title>Deep-cultivation of Planctomycetes and their phenomic and genomic characterization uncovers novel biology.</title>
        <authorList>
            <person name="Wiegand S."/>
            <person name="Jogler M."/>
            <person name="Boedeker C."/>
            <person name="Pinto D."/>
            <person name="Vollmers J."/>
            <person name="Rivas-Marin E."/>
            <person name="Kohn T."/>
            <person name="Peeters S.H."/>
            <person name="Heuer A."/>
            <person name="Rast P."/>
            <person name="Oberbeckmann S."/>
            <person name="Bunk B."/>
            <person name="Jeske O."/>
            <person name="Meyerdierks A."/>
            <person name="Storesund J.E."/>
            <person name="Kallscheuer N."/>
            <person name="Luecker S."/>
            <person name="Lage O.M."/>
            <person name="Pohl T."/>
            <person name="Merkel B.J."/>
            <person name="Hornburger P."/>
            <person name="Mueller R.-W."/>
            <person name="Bruemmer F."/>
            <person name="Labrenz M."/>
            <person name="Spormann A.M."/>
            <person name="Op Den Camp H."/>
            <person name="Overmann J."/>
            <person name="Amann R."/>
            <person name="Jetten M.S.M."/>
            <person name="Mascher T."/>
            <person name="Medema M.H."/>
            <person name="Devos D.P."/>
            <person name="Kaster A.-K."/>
            <person name="Ovreas L."/>
            <person name="Rohde M."/>
            <person name="Galperin M.Y."/>
            <person name="Jogler C."/>
        </authorList>
    </citation>
    <scope>NUCLEOTIDE SEQUENCE [LARGE SCALE GENOMIC DNA]</scope>
    <source>
        <strain evidence="2 3">Pan14r</strain>
    </source>
</reference>
<keyword evidence="1" id="KW-0472">Membrane</keyword>
<feature type="transmembrane region" description="Helical" evidence="1">
    <location>
        <begin position="185"/>
        <end position="207"/>
    </location>
</feature>
<protein>
    <submittedName>
        <fullName evidence="2">Uncharacterized protein</fullName>
    </submittedName>
</protein>
<comment type="caution">
    <text evidence="2">The sequence shown here is derived from an EMBL/GenBank/DDBJ whole genome shotgun (WGS) entry which is preliminary data.</text>
</comment>
<keyword evidence="1" id="KW-0812">Transmembrane</keyword>
<dbReference type="RefSeq" id="WP_146438026.1">
    <property type="nucleotide sequence ID" value="NZ_SJPL01000001.1"/>
</dbReference>
<evidence type="ECO:0000313" key="2">
    <source>
        <dbReference type="EMBL" id="TWT67903.1"/>
    </source>
</evidence>
<dbReference type="EMBL" id="SJPL01000001">
    <property type="protein sequence ID" value="TWT67903.1"/>
    <property type="molecule type" value="Genomic_DNA"/>
</dbReference>
<feature type="transmembrane region" description="Helical" evidence="1">
    <location>
        <begin position="279"/>
        <end position="296"/>
    </location>
</feature>
<feature type="transmembrane region" description="Helical" evidence="1">
    <location>
        <begin position="21"/>
        <end position="40"/>
    </location>
</feature>
<dbReference type="PROSITE" id="PS51257">
    <property type="entry name" value="PROKAR_LIPOPROTEIN"/>
    <property type="match status" value="1"/>
</dbReference>
<dbReference type="OrthoDB" id="9882734at2"/>
<organism evidence="2 3">
    <name type="scientific">Crateriforma conspicua</name>
    <dbReference type="NCBI Taxonomy" id="2527996"/>
    <lineage>
        <taxon>Bacteria</taxon>
        <taxon>Pseudomonadati</taxon>
        <taxon>Planctomycetota</taxon>
        <taxon>Planctomycetia</taxon>
        <taxon>Planctomycetales</taxon>
        <taxon>Planctomycetaceae</taxon>
        <taxon>Crateriforma</taxon>
    </lineage>
</organism>
<keyword evidence="3" id="KW-1185">Reference proteome</keyword>
<evidence type="ECO:0000256" key="1">
    <source>
        <dbReference type="SAM" id="Phobius"/>
    </source>
</evidence>